<feature type="transmembrane region" description="Helical" evidence="10">
    <location>
        <begin position="542"/>
        <end position="566"/>
    </location>
</feature>
<feature type="transmembrane region" description="Helical" evidence="10">
    <location>
        <begin position="401"/>
        <end position="423"/>
    </location>
</feature>
<feature type="transmembrane region" description="Helical" evidence="10">
    <location>
        <begin position="473"/>
        <end position="496"/>
    </location>
</feature>
<reference evidence="12 13" key="1">
    <citation type="journal article" date="2018" name="MBio">
        <title>Comparative Genomics Reveals the Core Gene Toolbox for the Fungus-Insect Symbiosis.</title>
        <authorList>
            <person name="Wang Y."/>
            <person name="Stata M."/>
            <person name="Wang W."/>
            <person name="Stajich J.E."/>
            <person name="White M.M."/>
            <person name="Moncalvo J.M."/>
        </authorList>
    </citation>
    <scope>NUCLEOTIDE SEQUENCE [LARGE SCALE GENOMIC DNA]</scope>
    <source>
        <strain evidence="12 13">AUS-77-4</strain>
    </source>
</reference>
<keyword evidence="8 10" id="KW-0472">Membrane</keyword>
<gene>
    <name evidence="12" type="ORF">BB559_001862</name>
</gene>
<feature type="region of interest" description="Disordered" evidence="9">
    <location>
        <begin position="52"/>
        <end position="91"/>
    </location>
</feature>
<evidence type="ECO:0000256" key="10">
    <source>
        <dbReference type="SAM" id="Phobius"/>
    </source>
</evidence>
<dbReference type="PANTHER" id="PTHR16228:SF7">
    <property type="entry name" value="SLC41A_MGTE INTEGRAL MEMBRANE DOMAIN-CONTAINING PROTEIN"/>
    <property type="match status" value="1"/>
</dbReference>
<evidence type="ECO:0000256" key="3">
    <source>
        <dbReference type="ARBA" id="ARBA00022448"/>
    </source>
</evidence>
<evidence type="ECO:0000256" key="4">
    <source>
        <dbReference type="ARBA" id="ARBA00022692"/>
    </source>
</evidence>
<dbReference type="GO" id="GO:0008324">
    <property type="term" value="F:monoatomic cation transmembrane transporter activity"/>
    <property type="evidence" value="ECO:0007669"/>
    <property type="project" value="InterPro"/>
</dbReference>
<evidence type="ECO:0000256" key="8">
    <source>
        <dbReference type="ARBA" id="ARBA00023136"/>
    </source>
</evidence>
<evidence type="ECO:0000256" key="5">
    <source>
        <dbReference type="ARBA" id="ARBA00022842"/>
    </source>
</evidence>
<feature type="compositionally biased region" description="Polar residues" evidence="9">
    <location>
        <begin position="70"/>
        <end position="89"/>
    </location>
</feature>
<organism evidence="12 13">
    <name type="scientific">Furculomyces boomerangus</name>
    <dbReference type="NCBI Taxonomy" id="61424"/>
    <lineage>
        <taxon>Eukaryota</taxon>
        <taxon>Fungi</taxon>
        <taxon>Fungi incertae sedis</taxon>
        <taxon>Zoopagomycota</taxon>
        <taxon>Kickxellomycotina</taxon>
        <taxon>Harpellomycetes</taxon>
        <taxon>Harpellales</taxon>
        <taxon>Harpellaceae</taxon>
        <taxon>Furculomyces</taxon>
    </lineage>
</organism>
<evidence type="ECO:0000313" key="13">
    <source>
        <dbReference type="Proteomes" id="UP000245699"/>
    </source>
</evidence>
<dbReference type="InterPro" id="IPR006667">
    <property type="entry name" value="SLC41_membr_dom"/>
</dbReference>
<dbReference type="EMBL" id="MBFT01000094">
    <property type="protein sequence ID" value="PVU97906.1"/>
    <property type="molecule type" value="Genomic_DNA"/>
</dbReference>
<keyword evidence="7" id="KW-0406">Ion transport</keyword>
<keyword evidence="6 10" id="KW-1133">Transmembrane helix</keyword>
<dbReference type="InterPro" id="IPR045349">
    <property type="entry name" value="SLC41A1-3"/>
</dbReference>
<keyword evidence="5" id="KW-0460">Magnesium</keyword>
<dbReference type="InterPro" id="IPR036739">
    <property type="entry name" value="SLC41_membr_dom_sf"/>
</dbReference>
<proteinExistence type="inferred from homology"/>
<evidence type="ECO:0000259" key="11">
    <source>
        <dbReference type="Pfam" id="PF01769"/>
    </source>
</evidence>
<feature type="transmembrane region" description="Helical" evidence="10">
    <location>
        <begin position="304"/>
        <end position="333"/>
    </location>
</feature>
<dbReference type="Pfam" id="PF01769">
    <property type="entry name" value="MgtE"/>
    <property type="match status" value="2"/>
</dbReference>
<dbReference type="GO" id="GO:0005886">
    <property type="term" value="C:plasma membrane"/>
    <property type="evidence" value="ECO:0007669"/>
    <property type="project" value="TreeGrafter"/>
</dbReference>
<comment type="caution">
    <text evidence="12">The sequence shown here is derived from an EMBL/GenBank/DDBJ whole genome shotgun (WGS) entry which is preliminary data.</text>
</comment>
<dbReference type="PANTHER" id="PTHR16228">
    <property type="entry name" value="DIVALENT CATION TRANSPORTER SOLUTE CARRIER FAMILY 41"/>
    <property type="match status" value="1"/>
</dbReference>
<sequence>MESDPTSSPKDDRNSFSSSNQDIELRTMLNSTVNLDLETYCSSSIENVSLNNPKYIESNNDSSTSSNNNKPKNQVRSLSQENSPFNKYNPSVDELSEYNPILFNDSKISSEETQMIINDISKSLRESDSESLNTSLELHEFNDGNSEIIFGNDGAFISNNNSPNRQIYPEVLEETSEKEILIEVIPVLIFCIFGSIAAGYIFNRIRTLKSFTDIPGLYMMVPMLLNLKGNIETNLATRLATLANTGYFAIKIRRDAEIKASLTLMLLQALIVSITTGILVALLVPVIALDDTVPSHMSWKSQSLILVFTSILSTLVGSTVIGVLATTIVLVCLRFGVDSDNVSAPIVASFGDMLTLALISMFSSFALIVPEIIIFIVVILFFVSGVILYRYASNQPLIVPYLYQGYGPLIYAFVTSSVSGVLLEKYIPSYSMLAGLSPIFNGSGGNVSTIFASRLSTSLHAGNVRPSKQSKTFMLLLLANFPVQVLFILFCSIFIFAKIKGWPIILFSISYVTASTLHVSVLLFVGSISAKIVWKHKKDPDFYVNPIISGTCDMLGTMLLVLVFAISVNKNVVEVP</sequence>
<feature type="region of interest" description="Disordered" evidence="9">
    <location>
        <begin position="1"/>
        <end position="23"/>
    </location>
</feature>
<feature type="domain" description="SLC41A/MgtE integral membrane" evidence="11">
    <location>
        <begin position="221"/>
        <end position="360"/>
    </location>
</feature>
<accession>A0A2T9Z039</accession>
<feature type="domain" description="SLC41A/MgtE integral membrane" evidence="11">
    <location>
        <begin position="438"/>
        <end position="562"/>
    </location>
</feature>
<dbReference type="SUPFAM" id="SSF161093">
    <property type="entry name" value="MgtE membrane domain-like"/>
    <property type="match status" value="2"/>
</dbReference>
<feature type="transmembrane region" description="Helical" evidence="10">
    <location>
        <begin position="262"/>
        <end position="284"/>
    </location>
</feature>
<comment type="subcellular location">
    <subcellularLocation>
        <location evidence="1">Membrane</location>
        <topology evidence="1">Multi-pass membrane protein</topology>
    </subcellularLocation>
</comment>
<evidence type="ECO:0000256" key="9">
    <source>
        <dbReference type="SAM" id="MobiDB-lite"/>
    </source>
</evidence>
<name>A0A2T9Z039_9FUNG</name>
<evidence type="ECO:0000256" key="2">
    <source>
        <dbReference type="ARBA" id="ARBA00009749"/>
    </source>
</evidence>
<keyword evidence="13" id="KW-1185">Reference proteome</keyword>
<dbReference type="Proteomes" id="UP000245699">
    <property type="component" value="Unassembled WGS sequence"/>
</dbReference>
<evidence type="ECO:0000256" key="1">
    <source>
        <dbReference type="ARBA" id="ARBA00004141"/>
    </source>
</evidence>
<dbReference type="AlphaFoldDB" id="A0A2T9Z039"/>
<keyword evidence="3" id="KW-0813">Transport</keyword>
<feature type="compositionally biased region" description="Low complexity" evidence="9">
    <location>
        <begin position="58"/>
        <end position="69"/>
    </location>
</feature>
<evidence type="ECO:0000313" key="12">
    <source>
        <dbReference type="EMBL" id="PVU97906.1"/>
    </source>
</evidence>
<protein>
    <recommendedName>
        <fullName evidence="11">SLC41A/MgtE integral membrane domain-containing protein</fullName>
    </recommendedName>
</protein>
<dbReference type="OrthoDB" id="666972at2759"/>
<feature type="transmembrane region" description="Helical" evidence="10">
    <location>
        <begin position="372"/>
        <end position="389"/>
    </location>
</feature>
<evidence type="ECO:0000256" key="7">
    <source>
        <dbReference type="ARBA" id="ARBA00023065"/>
    </source>
</evidence>
<feature type="transmembrane region" description="Helical" evidence="10">
    <location>
        <begin position="345"/>
        <end position="366"/>
    </location>
</feature>
<comment type="similarity">
    <text evidence="2">Belongs to the SLC41A transporter family.</text>
</comment>
<evidence type="ECO:0000256" key="6">
    <source>
        <dbReference type="ARBA" id="ARBA00022989"/>
    </source>
</evidence>
<feature type="transmembrane region" description="Helical" evidence="10">
    <location>
        <begin position="502"/>
        <end position="530"/>
    </location>
</feature>
<keyword evidence="4 10" id="KW-0812">Transmembrane</keyword>
<feature type="transmembrane region" description="Helical" evidence="10">
    <location>
        <begin position="180"/>
        <end position="202"/>
    </location>
</feature>
<dbReference type="Gene3D" id="1.10.357.20">
    <property type="entry name" value="SLC41 divalent cation transporters, integral membrane domain"/>
    <property type="match status" value="2"/>
</dbReference>